<reference evidence="10" key="1">
    <citation type="submission" date="2018-05" db="EMBL/GenBank/DDBJ databases">
        <authorList>
            <person name="Lanie J.A."/>
            <person name="Ng W.-L."/>
            <person name="Kazmierczak K.M."/>
            <person name="Andrzejewski T.M."/>
            <person name="Davidsen T.M."/>
            <person name="Wayne K.J."/>
            <person name="Tettelin H."/>
            <person name="Glass J.I."/>
            <person name="Rusch D."/>
            <person name="Podicherti R."/>
            <person name="Tsui H.-C.T."/>
            <person name="Winkler M.E."/>
        </authorList>
    </citation>
    <scope>NUCLEOTIDE SEQUENCE</scope>
</reference>
<keyword evidence="5" id="KW-1278">Translocase</keyword>
<evidence type="ECO:0000256" key="5">
    <source>
        <dbReference type="ARBA" id="ARBA00022967"/>
    </source>
</evidence>
<evidence type="ECO:0000256" key="4">
    <source>
        <dbReference type="ARBA" id="ARBA00022842"/>
    </source>
</evidence>
<evidence type="ECO:0008006" key="11">
    <source>
        <dbReference type="Google" id="ProtNLM"/>
    </source>
</evidence>
<feature type="transmembrane region" description="Helical" evidence="9">
    <location>
        <begin position="55"/>
        <end position="73"/>
    </location>
</feature>
<dbReference type="GO" id="GO:0004427">
    <property type="term" value="F:inorganic diphosphate phosphatase activity"/>
    <property type="evidence" value="ECO:0007669"/>
    <property type="project" value="InterPro"/>
</dbReference>
<dbReference type="EMBL" id="UINC01139214">
    <property type="protein sequence ID" value="SVD25627.1"/>
    <property type="molecule type" value="Genomic_DNA"/>
</dbReference>
<feature type="transmembrane region" description="Helical" evidence="9">
    <location>
        <begin position="117"/>
        <end position="145"/>
    </location>
</feature>
<feature type="non-terminal residue" evidence="10">
    <location>
        <position position="166"/>
    </location>
</feature>
<keyword evidence="2" id="KW-0813">Transport</keyword>
<feature type="transmembrane region" description="Helical" evidence="9">
    <location>
        <begin position="79"/>
        <end position="96"/>
    </location>
</feature>
<feature type="transmembrane region" description="Helical" evidence="9">
    <location>
        <begin position="6"/>
        <end position="26"/>
    </location>
</feature>
<evidence type="ECO:0000256" key="9">
    <source>
        <dbReference type="SAM" id="Phobius"/>
    </source>
</evidence>
<proteinExistence type="predicted"/>
<dbReference type="InterPro" id="IPR004131">
    <property type="entry name" value="PPase-energised_H-pump"/>
</dbReference>
<keyword evidence="4" id="KW-0460">Magnesium</keyword>
<evidence type="ECO:0000313" key="10">
    <source>
        <dbReference type="EMBL" id="SVD25627.1"/>
    </source>
</evidence>
<evidence type="ECO:0000256" key="3">
    <source>
        <dbReference type="ARBA" id="ARBA00022692"/>
    </source>
</evidence>
<evidence type="ECO:0000256" key="8">
    <source>
        <dbReference type="ARBA" id="ARBA00023136"/>
    </source>
</evidence>
<dbReference type="GO" id="GO:0012505">
    <property type="term" value="C:endomembrane system"/>
    <property type="evidence" value="ECO:0007669"/>
    <property type="project" value="UniProtKB-SubCell"/>
</dbReference>
<keyword evidence="3 9" id="KW-0812">Transmembrane</keyword>
<evidence type="ECO:0000256" key="7">
    <source>
        <dbReference type="ARBA" id="ARBA00023065"/>
    </source>
</evidence>
<accession>A0A382TVG8</accession>
<dbReference type="AlphaFoldDB" id="A0A382TVG8"/>
<keyword evidence="6 9" id="KW-1133">Transmembrane helix</keyword>
<name>A0A382TVG8_9ZZZZ</name>
<sequence>MEVWTTGAPYLGVAGLIVAFIIYLRIKAGDAGNAKMVEISDLIHEGAMAFLKREYSILLVFVAVVFAALWAGVDNHTALAFLAGAGCSIVAGFSGMKAATRANVRTTQAANQKGQGAALMMAFSGGAVMGLAVASLGLLGIALLAQAFGAWEDPTNAAAINGFAMG</sequence>
<protein>
    <recommendedName>
        <fullName evidence="11">Sodium-translocating pyrophosphatase</fullName>
    </recommendedName>
</protein>
<evidence type="ECO:0000256" key="6">
    <source>
        <dbReference type="ARBA" id="ARBA00022989"/>
    </source>
</evidence>
<evidence type="ECO:0000256" key="2">
    <source>
        <dbReference type="ARBA" id="ARBA00022448"/>
    </source>
</evidence>
<organism evidence="10">
    <name type="scientific">marine metagenome</name>
    <dbReference type="NCBI Taxonomy" id="408172"/>
    <lineage>
        <taxon>unclassified sequences</taxon>
        <taxon>metagenomes</taxon>
        <taxon>ecological metagenomes</taxon>
    </lineage>
</organism>
<gene>
    <name evidence="10" type="ORF">METZ01_LOCUS378481</name>
</gene>
<dbReference type="GO" id="GO:0009678">
    <property type="term" value="F:diphosphate hydrolysis-driven proton transmembrane transporter activity"/>
    <property type="evidence" value="ECO:0007669"/>
    <property type="project" value="InterPro"/>
</dbReference>
<dbReference type="PANTHER" id="PTHR31998">
    <property type="entry name" value="K(+)-INSENSITIVE PYROPHOSPHATE-ENERGIZED PROTON PUMP"/>
    <property type="match status" value="1"/>
</dbReference>
<evidence type="ECO:0000256" key="1">
    <source>
        <dbReference type="ARBA" id="ARBA00004127"/>
    </source>
</evidence>
<dbReference type="GO" id="GO:0016020">
    <property type="term" value="C:membrane"/>
    <property type="evidence" value="ECO:0007669"/>
    <property type="project" value="InterPro"/>
</dbReference>
<keyword evidence="8 9" id="KW-0472">Membrane</keyword>
<dbReference type="Pfam" id="PF03030">
    <property type="entry name" value="H_PPase"/>
    <property type="match status" value="1"/>
</dbReference>
<comment type="subcellular location">
    <subcellularLocation>
        <location evidence="1">Endomembrane system</location>
        <topology evidence="1">Multi-pass membrane protein</topology>
    </subcellularLocation>
</comment>
<keyword evidence="7" id="KW-0406">Ion transport</keyword>